<dbReference type="EC" id="4.4.1.13" evidence="2"/>
<comment type="caution">
    <text evidence="7">The sequence shown here is derived from an EMBL/GenBank/DDBJ whole genome shotgun (WGS) entry which is preliminary data.</text>
</comment>
<evidence type="ECO:0000256" key="4">
    <source>
        <dbReference type="ARBA" id="ARBA00023239"/>
    </source>
</evidence>
<evidence type="ECO:0000256" key="1">
    <source>
        <dbReference type="ARBA" id="ARBA00001933"/>
    </source>
</evidence>
<dbReference type="Gene3D" id="3.40.640.10">
    <property type="entry name" value="Type I PLP-dependent aspartate aminotransferase-like (Major domain)"/>
    <property type="match status" value="1"/>
</dbReference>
<dbReference type="PANTHER" id="PTHR43525:SF2">
    <property type="entry name" value="CYSTATHIONINE BETA-LYASE-RELATED"/>
    <property type="match status" value="1"/>
</dbReference>
<feature type="domain" description="Aminotransferase class I/classII large" evidence="6">
    <location>
        <begin position="30"/>
        <end position="376"/>
    </location>
</feature>
<accession>A0ABT5GI54</accession>
<dbReference type="PANTHER" id="PTHR43525">
    <property type="entry name" value="PROTEIN MALY"/>
    <property type="match status" value="1"/>
</dbReference>
<dbReference type="InterPro" id="IPR015424">
    <property type="entry name" value="PyrdxlP-dep_Trfase"/>
</dbReference>
<dbReference type="InterPro" id="IPR015421">
    <property type="entry name" value="PyrdxlP-dep_Trfase_major"/>
</dbReference>
<dbReference type="EMBL" id="JAPFQL010000036">
    <property type="protein sequence ID" value="MDC5697525.1"/>
    <property type="molecule type" value="Genomic_DNA"/>
</dbReference>
<evidence type="ECO:0000259" key="6">
    <source>
        <dbReference type="Pfam" id="PF00155"/>
    </source>
</evidence>
<comment type="similarity">
    <text evidence="5">Belongs to the class-II pyridoxal-phosphate-dependent aminotransferase family. MalY/PatB cystathionine beta-lyase subfamily.</text>
</comment>
<keyword evidence="7" id="KW-0808">Transferase</keyword>
<evidence type="ECO:0000313" key="8">
    <source>
        <dbReference type="Proteomes" id="UP001150259"/>
    </source>
</evidence>
<evidence type="ECO:0000256" key="5">
    <source>
        <dbReference type="ARBA" id="ARBA00037974"/>
    </source>
</evidence>
<organism evidence="7 8">
    <name type="scientific">Intrasporangium calvum</name>
    <dbReference type="NCBI Taxonomy" id="53358"/>
    <lineage>
        <taxon>Bacteria</taxon>
        <taxon>Bacillati</taxon>
        <taxon>Actinomycetota</taxon>
        <taxon>Actinomycetes</taxon>
        <taxon>Micrococcales</taxon>
        <taxon>Intrasporangiaceae</taxon>
        <taxon>Intrasporangium</taxon>
    </lineage>
</organism>
<evidence type="ECO:0000313" key="7">
    <source>
        <dbReference type="EMBL" id="MDC5697525.1"/>
    </source>
</evidence>
<protein>
    <recommendedName>
        <fullName evidence="2">cysteine-S-conjugate beta-lyase</fullName>
        <ecNumber evidence="2">4.4.1.13</ecNumber>
    </recommendedName>
</protein>
<keyword evidence="3" id="KW-0663">Pyridoxal phosphate</keyword>
<evidence type="ECO:0000256" key="2">
    <source>
        <dbReference type="ARBA" id="ARBA00012224"/>
    </source>
</evidence>
<name>A0ABT5GI54_9MICO</name>
<sequence length="382" mass="40705">MSERILSASAQDLRHSRTSLKWRLHPSDVLPLWVAEMDAEPCPAVVAAVSDAMRRGDTGYAWTHDYVDAFTGFAAERWGWQVDGGSARVVADVLTGIARVLEVVTDQDAPVVVSSPVYNAFFTVIDAVGRAPLDAPLTPEGRLDPGSLAAAFEQASSGGRRAAYLLSNPHNPTGTVHTRAELEMLARLAADHDVTVIADEIHAALVYAPASFTPYLAVEGGQRGITATSASKAWNLAGLKAGLLLPGAEARAAVASLHPFVTYGASHLGVIAQAAAWSEGGAWVDRLVGELDANRRVLDELIRDRLPSVRFRVPEATYLGWLDCRDLGLGDDPAVHFRDRGRVALTAGPAFGAGGRGFARLNFATSPEILREAVDRMARSLG</sequence>
<proteinExistence type="inferred from homology"/>
<reference evidence="7 8" key="1">
    <citation type="submission" date="2022-11" db="EMBL/GenBank/DDBJ databases">
        <title>Anaerobic phenanthrene biodegradation by a DNRA strain PheN6.</title>
        <authorList>
            <person name="Zhang Z."/>
        </authorList>
    </citation>
    <scope>NUCLEOTIDE SEQUENCE [LARGE SCALE GENOMIC DNA]</scope>
    <source>
        <strain evidence="7 8">PheN6</strain>
    </source>
</reference>
<dbReference type="InterPro" id="IPR051798">
    <property type="entry name" value="Class-II_PLP-Dep_Aminotrans"/>
</dbReference>
<dbReference type="GO" id="GO:0008483">
    <property type="term" value="F:transaminase activity"/>
    <property type="evidence" value="ECO:0007669"/>
    <property type="project" value="UniProtKB-KW"/>
</dbReference>
<dbReference type="CDD" id="cd00609">
    <property type="entry name" value="AAT_like"/>
    <property type="match status" value="1"/>
</dbReference>
<dbReference type="InterPro" id="IPR004839">
    <property type="entry name" value="Aminotransferase_I/II_large"/>
</dbReference>
<dbReference type="Pfam" id="PF00155">
    <property type="entry name" value="Aminotran_1_2"/>
    <property type="match status" value="1"/>
</dbReference>
<gene>
    <name evidence="7" type="ORF">OO014_09670</name>
</gene>
<comment type="cofactor">
    <cofactor evidence="1">
        <name>pyridoxal 5'-phosphate</name>
        <dbReference type="ChEBI" id="CHEBI:597326"/>
    </cofactor>
</comment>
<dbReference type="Proteomes" id="UP001150259">
    <property type="component" value="Unassembled WGS sequence"/>
</dbReference>
<keyword evidence="4" id="KW-0456">Lyase</keyword>
<dbReference type="RefSeq" id="WP_272462102.1">
    <property type="nucleotide sequence ID" value="NZ_JAPFQL010000036.1"/>
</dbReference>
<dbReference type="SUPFAM" id="SSF53383">
    <property type="entry name" value="PLP-dependent transferases"/>
    <property type="match status" value="1"/>
</dbReference>
<keyword evidence="7" id="KW-0032">Aminotransferase</keyword>
<dbReference type="InterPro" id="IPR015422">
    <property type="entry name" value="PyrdxlP-dep_Trfase_small"/>
</dbReference>
<evidence type="ECO:0000256" key="3">
    <source>
        <dbReference type="ARBA" id="ARBA00022898"/>
    </source>
</evidence>
<dbReference type="Gene3D" id="3.90.1150.10">
    <property type="entry name" value="Aspartate Aminotransferase, domain 1"/>
    <property type="match status" value="1"/>
</dbReference>
<keyword evidence="8" id="KW-1185">Reference proteome</keyword>